<evidence type="ECO:0000256" key="3">
    <source>
        <dbReference type="ARBA" id="ARBA00022448"/>
    </source>
</evidence>
<evidence type="ECO:0000313" key="13">
    <source>
        <dbReference type="EMBL" id="OTP10261.1"/>
    </source>
</evidence>
<protein>
    <recommendedName>
        <fullName evidence="2">Mannitol-specific phosphotransferase enzyme IIA component</fullName>
    </recommendedName>
    <alternativeName>
        <fullName evidence="10">EIIA</fullName>
    </alternativeName>
    <alternativeName>
        <fullName evidence="11">EIII</fullName>
    </alternativeName>
    <alternativeName>
        <fullName evidence="9">PTS system mannitol-specific EIIA component</fullName>
    </alternativeName>
</protein>
<dbReference type="STRING" id="1987383.A5844_001960"/>
<keyword evidence="6" id="KW-0808">Transferase</keyword>
<dbReference type="GO" id="GO:0005886">
    <property type="term" value="C:plasma membrane"/>
    <property type="evidence" value="ECO:0007669"/>
    <property type="project" value="TreeGrafter"/>
</dbReference>
<dbReference type="SUPFAM" id="SSF55804">
    <property type="entry name" value="Phoshotransferase/anion transport protein"/>
    <property type="match status" value="1"/>
</dbReference>
<evidence type="ECO:0000259" key="12">
    <source>
        <dbReference type="PROSITE" id="PS51094"/>
    </source>
</evidence>
<feature type="domain" description="PTS EIIA type-2" evidence="12">
    <location>
        <begin position="2"/>
        <end position="145"/>
    </location>
</feature>
<dbReference type="PROSITE" id="PS00372">
    <property type="entry name" value="PTS_EIIA_TYPE_2_HIS"/>
    <property type="match status" value="1"/>
</dbReference>
<dbReference type="PROSITE" id="PS51094">
    <property type="entry name" value="PTS_EIIA_TYPE_2"/>
    <property type="match status" value="1"/>
</dbReference>
<evidence type="ECO:0000256" key="9">
    <source>
        <dbReference type="ARBA" id="ARBA00029908"/>
    </source>
</evidence>
<evidence type="ECO:0000256" key="7">
    <source>
        <dbReference type="ARBA" id="ARBA00022683"/>
    </source>
</evidence>
<dbReference type="Gene3D" id="3.40.930.10">
    <property type="entry name" value="Mannitol-specific EII, Chain A"/>
    <property type="match status" value="1"/>
</dbReference>
<dbReference type="RefSeq" id="WP_086285027.1">
    <property type="nucleotide sequence ID" value="NZ_NGMO01000003.1"/>
</dbReference>
<dbReference type="GO" id="GO:0090563">
    <property type="term" value="F:protein-phosphocysteine-sugar phosphotransferase activity"/>
    <property type="evidence" value="ECO:0007669"/>
    <property type="project" value="TreeGrafter"/>
</dbReference>
<keyword evidence="8" id="KW-0418">Kinase</keyword>
<evidence type="ECO:0000256" key="1">
    <source>
        <dbReference type="ARBA" id="ARBA00002434"/>
    </source>
</evidence>
<dbReference type="EMBL" id="NGMO01000003">
    <property type="protein sequence ID" value="OTP10261.1"/>
    <property type="molecule type" value="Genomic_DNA"/>
</dbReference>
<evidence type="ECO:0000256" key="11">
    <source>
        <dbReference type="ARBA" id="ARBA00030962"/>
    </source>
</evidence>
<keyword evidence="14" id="KW-1185">Reference proteome</keyword>
<evidence type="ECO:0000256" key="8">
    <source>
        <dbReference type="ARBA" id="ARBA00022777"/>
    </source>
</evidence>
<dbReference type="AlphaFoldDB" id="A0A242JZA8"/>
<dbReference type="InterPro" id="IPR002178">
    <property type="entry name" value="PTS_EIIA_type-2_dom"/>
</dbReference>
<dbReference type="PANTHER" id="PTHR30181:SF2">
    <property type="entry name" value="PTS SYSTEM MANNITOL-SPECIFIC EIICBA COMPONENT"/>
    <property type="match status" value="1"/>
</dbReference>
<keyword evidence="3" id="KW-0813">Transport</keyword>
<dbReference type="PANTHER" id="PTHR30181">
    <property type="entry name" value="MANNITOL PERMEASE IIC COMPONENT"/>
    <property type="match status" value="1"/>
</dbReference>
<evidence type="ECO:0000256" key="6">
    <source>
        <dbReference type="ARBA" id="ARBA00022679"/>
    </source>
</evidence>
<proteinExistence type="predicted"/>
<dbReference type="InterPro" id="IPR016152">
    <property type="entry name" value="PTrfase/Anion_transptr"/>
</dbReference>
<gene>
    <name evidence="13" type="ORF">A5844_001960</name>
</gene>
<dbReference type="CDD" id="cd00211">
    <property type="entry name" value="PTS_IIA_fru"/>
    <property type="match status" value="1"/>
</dbReference>
<reference evidence="13 14" key="1">
    <citation type="submission" date="2017-05" db="EMBL/GenBank/DDBJ databases">
        <title>The Genome Sequence of Enterococcus sp. 10A9_DIV0425.</title>
        <authorList>
            <consortium name="The Broad Institute Genomics Platform"/>
            <consortium name="The Broad Institute Genomic Center for Infectious Diseases"/>
            <person name="Earl A."/>
            <person name="Manson A."/>
            <person name="Schwartman J."/>
            <person name="Gilmore M."/>
            <person name="Abouelleil A."/>
            <person name="Cao P."/>
            <person name="Chapman S."/>
            <person name="Cusick C."/>
            <person name="Shea T."/>
            <person name="Young S."/>
            <person name="Neafsey D."/>
            <person name="Nusbaum C."/>
            <person name="Birren B."/>
        </authorList>
    </citation>
    <scope>NUCLEOTIDE SEQUENCE [LARGE SCALE GENOMIC DNA]</scope>
    <source>
        <strain evidence="13 14">10A9_DIV0425</strain>
    </source>
</reference>
<dbReference type="GO" id="GO:0009401">
    <property type="term" value="P:phosphoenolpyruvate-dependent sugar phosphotransferase system"/>
    <property type="evidence" value="ECO:0007669"/>
    <property type="project" value="UniProtKB-KW"/>
</dbReference>
<evidence type="ECO:0000256" key="10">
    <source>
        <dbReference type="ARBA" id="ARBA00030956"/>
    </source>
</evidence>
<keyword evidence="4" id="KW-0597">Phosphoprotein</keyword>
<sequence length="148" mass="16844">MIEISNESIWLNQSFDSWEQALNKIGEILREAGYITKEYIASMIDRQKLASVYIGNFVALPHALAKDEHIIKENIFLFQVPDGVDFGAEEEEREVATILFVVVLKEKHQLENLQELAFLCSDVDQVMALSDAQTVDEIQIILKKAADF</sequence>
<keyword evidence="7" id="KW-0598">Phosphotransferase system</keyword>
<evidence type="ECO:0000256" key="5">
    <source>
        <dbReference type="ARBA" id="ARBA00022597"/>
    </source>
</evidence>
<name>A0A242JZA8_9ENTE</name>
<dbReference type="Proteomes" id="UP000194933">
    <property type="component" value="Unassembled WGS sequence"/>
</dbReference>
<organism evidence="13 14">
    <name type="scientific">Candidatus Enterococcus wittei</name>
    <dbReference type="NCBI Taxonomy" id="1987383"/>
    <lineage>
        <taxon>Bacteria</taxon>
        <taxon>Bacillati</taxon>
        <taxon>Bacillota</taxon>
        <taxon>Bacilli</taxon>
        <taxon>Lactobacillales</taxon>
        <taxon>Enterococcaceae</taxon>
        <taxon>Enterococcus</taxon>
    </lineage>
</organism>
<dbReference type="InterPro" id="IPR050893">
    <property type="entry name" value="Sugar_PTS"/>
</dbReference>
<comment type="function">
    <text evidence="1">The phosphoenolpyruvate-dependent sugar phosphotransferase system (sugar PTS), a major carbohydrate active transport system, catalyzes the phosphorylation of incoming sugar substrates concomitantly with their translocation across the cell membrane. The enzyme II CmtAB PTS system is involved in D-mannitol transport.</text>
</comment>
<evidence type="ECO:0000256" key="4">
    <source>
        <dbReference type="ARBA" id="ARBA00022553"/>
    </source>
</evidence>
<dbReference type="GO" id="GO:0016301">
    <property type="term" value="F:kinase activity"/>
    <property type="evidence" value="ECO:0007669"/>
    <property type="project" value="UniProtKB-KW"/>
</dbReference>
<dbReference type="Pfam" id="PF00359">
    <property type="entry name" value="PTS_EIIA_2"/>
    <property type="match status" value="1"/>
</dbReference>
<evidence type="ECO:0000313" key="14">
    <source>
        <dbReference type="Proteomes" id="UP000194933"/>
    </source>
</evidence>
<accession>A0A242JZA8</accession>
<keyword evidence="5" id="KW-0762">Sugar transport</keyword>
<comment type="caution">
    <text evidence="13">The sequence shown here is derived from an EMBL/GenBank/DDBJ whole genome shotgun (WGS) entry which is preliminary data.</text>
</comment>
<evidence type="ECO:0000256" key="2">
    <source>
        <dbReference type="ARBA" id="ARBA00014783"/>
    </source>
</evidence>